<dbReference type="InterPro" id="IPR051784">
    <property type="entry name" value="Nod_factor_ABC_transporter"/>
</dbReference>
<evidence type="ECO:0000256" key="3">
    <source>
        <dbReference type="ARBA" id="ARBA00022989"/>
    </source>
</evidence>
<keyword evidence="3 6" id="KW-1133">Transmembrane helix</keyword>
<dbReference type="RefSeq" id="WP_211283381.1">
    <property type="nucleotide sequence ID" value="NZ_PDJC01000001.1"/>
</dbReference>
<dbReference type="InterPro" id="IPR047817">
    <property type="entry name" value="ABC2_TM_bact-type"/>
</dbReference>
<dbReference type="PANTHER" id="PTHR43229">
    <property type="entry name" value="NODULATION PROTEIN J"/>
    <property type="match status" value="1"/>
</dbReference>
<dbReference type="PANTHER" id="PTHR43229:SF2">
    <property type="entry name" value="NODULATION PROTEIN J"/>
    <property type="match status" value="1"/>
</dbReference>
<gene>
    <name evidence="8" type="ORF">ATK74_2667</name>
</gene>
<dbReference type="InterPro" id="IPR013525">
    <property type="entry name" value="ABC2_TM"/>
</dbReference>
<evidence type="ECO:0000313" key="9">
    <source>
        <dbReference type="Proteomes" id="UP000226079"/>
    </source>
</evidence>
<feature type="transmembrane region" description="Helical" evidence="6">
    <location>
        <begin position="256"/>
        <end position="275"/>
    </location>
</feature>
<feature type="transmembrane region" description="Helical" evidence="6">
    <location>
        <begin position="149"/>
        <end position="168"/>
    </location>
</feature>
<evidence type="ECO:0000313" key="8">
    <source>
        <dbReference type="EMBL" id="PFG18087.1"/>
    </source>
</evidence>
<feature type="transmembrane region" description="Helical" evidence="6">
    <location>
        <begin position="204"/>
        <end position="226"/>
    </location>
</feature>
<feature type="transmembrane region" description="Helical" evidence="6">
    <location>
        <begin position="49"/>
        <end position="72"/>
    </location>
</feature>
<feature type="domain" description="ABC transmembrane type-2" evidence="7">
    <location>
        <begin position="48"/>
        <end position="281"/>
    </location>
</feature>
<comment type="subcellular location">
    <subcellularLocation>
        <location evidence="6">Cell membrane</location>
        <topology evidence="6">Multi-pass membrane protein</topology>
    </subcellularLocation>
    <subcellularLocation>
        <location evidence="1">Membrane</location>
        <topology evidence="1">Multi-pass membrane protein</topology>
    </subcellularLocation>
</comment>
<evidence type="ECO:0000256" key="6">
    <source>
        <dbReference type="RuleBase" id="RU361157"/>
    </source>
</evidence>
<protein>
    <recommendedName>
        <fullName evidence="6">Transport permease protein</fullName>
    </recommendedName>
</protein>
<dbReference type="Proteomes" id="UP000226079">
    <property type="component" value="Unassembled WGS sequence"/>
</dbReference>
<name>A0A2A9CUG8_9ACTN</name>
<dbReference type="PRINTS" id="PR00164">
    <property type="entry name" value="ABC2TRNSPORT"/>
</dbReference>
<organism evidence="8 9">
    <name type="scientific">Propionicimonas paludicola</name>
    <dbReference type="NCBI Taxonomy" id="185243"/>
    <lineage>
        <taxon>Bacteria</taxon>
        <taxon>Bacillati</taxon>
        <taxon>Actinomycetota</taxon>
        <taxon>Actinomycetes</taxon>
        <taxon>Propionibacteriales</taxon>
        <taxon>Nocardioidaceae</taxon>
        <taxon>Propionicimonas</taxon>
    </lineage>
</organism>
<evidence type="ECO:0000259" key="7">
    <source>
        <dbReference type="PROSITE" id="PS51012"/>
    </source>
</evidence>
<keyword evidence="6" id="KW-1003">Cell membrane</keyword>
<dbReference type="Pfam" id="PF01061">
    <property type="entry name" value="ABC2_membrane"/>
    <property type="match status" value="1"/>
</dbReference>
<accession>A0A2A9CUG8</accession>
<dbReference type="GO" id="GO:0046677">
    <property type="term" value="P:response to antibiotic"/>
    <property type="evidence" value="ECO:0007669"/>
    <property type="project" value="UniProtKB-KW"/>
</dbReference>
<evidence type="ECO:0000256" key="1">
    <source>
        <dbReference type="ARBA" id="ARBA00004141"/>
    </source>
</evidence>
<dbReference type="GO" id="GO:0043190">
    <property type="term" value="C:ATP-binding cassette (ABC) transporter complex"/>
    <property type="evidence" value="ECO:0007669"/>
    <property type="project" value="InterPro"/>
</dbReference>
<dbReference type="PROSITE" id="PS51012">
    <property type="entry name" value="ABC_TM2"/>
    <property type="match status" value="1"/>
</dbReference>
<dbReference type="EMBL" id="PDJC01000001">
    <property type="protein sequence ID" value="PFG18087.1"/>
    <property type="molecule type" value="Genomic_DNA"/>
</dbReference>
<keyword evidence="4 6" id="KW-0472">Membrane</keyword>
<evidence type="ECO:0000256" key="4">
    <source>
        <dbReference type="ARBA" id="ARBA00023136"/>
    </source>
</evidence>
<sequence length="284" mass="30631">MSELTLSVTPPGTDRVARAARQAAKVRRWGWWYQAEWRLFSMKAYLSSIFGWAVLVPLLYVLAMGVGLGALVDGRSGGIDGVPYLIFVAPGLLVSTAVMSFSNEMMFPVMSGFKWQELYFARAATSGSAGQVAIAELVAVTIRSLGESAIFWVVLISLGATSGGLSALMIPIGALSGLALGAPIAAYSATLANEGFQFSMIQRFVLNPMFLFAGTFYPLATMPIYLQWIGWISPMWHGTQLARALSFGLPLSGAEIGFHLGFLVLAATIGCVLTVRNFRRRLTK</sequence>
<comment type="caution">
    <text evidence="8">The sequence shown here is derived from an EMBL/GenBank/DDBJ whole genome shotgun (WGS) entry which is preliminary data.</text>
</comment>
<keyword evidence="5" id="KW-0046">Antibiotic resistance</keyword>
<proteinExistence type="inferred from homology"/>
<dbReference type="GO" id="GO:0140359">
    <property type="term" value="F:ABC-type transporter activity"/>
    <property type="evidence" value="ECO:0007669"/>
    <property type="project" value="InterPro"/>
</dbReference>
<reference evidence="8 9" key="1">
    <citation type="submission" date="2017-10" db="EMBL/GenBank/DDBJ databases">
        <title>Sequencing the genomes of 1000 actinobacteria strains.</title>
        <authorList>
            <person name="Klenk H.-P."/>
        </authorList>
    </citation>
    <scope>NUCLEOTIDE SEQUENCE [LARGE SCALE GENOMIC DNA]</scope>
    <source>
        <strain evidence="8 9">DSM 15597</strain>
    </source>
</reference>
<feature type="transmembrane region" description="Helical" evidence="6">
    <location>
        <begin position="174"/>
        <end position="192"/>
    </location>
</feature>
<keyword evidence="6" id="KW-0813">Transport</keyword>
<keyword evidence="9" id="KW-1185">Reference proteome</keyword>
<feature type="transmembrane region" description="Helical" evidence="6">
    <location>
        <begin position="123"/>
        <end position="142"/>
    </location>
</feature>
<evidence type="ECO:0000256" key="5">
    <source>
        <dbReference type="ARBA" id="ARBA00023251"/>
    </source>
</evidence>
<dbReference type="InterPro" id="IPR000412">
    <property type="entry name" value="ABC_2_transport"/>
</dbReference>
<comment type="similarity">
    <text evidence="6">Belongs to the ABC-2 integral membrane protein family.</text>
</comment>
<evidence type="ECO:0000256" key="2">
    <source>
        <dbReference type="ARBA" id="ARBA00022692"/>
    </source>
</evidence>
<feature type="transmembrane region" description="Helical" evidence="6">
    <location>
        <begin position="84"/>
        <end position="103"/>
    </location>
</feature>
<dbReference type="AlphaFoldDB" id="A0A2A9CUG8"/>
<keyword evidence="2 6" id="KW-0812">Transmembrane</keyword>